<proteinExistence type="predicted"/>
<dbReference type="InterPro" id="IPR011659">
    <property type="entry name" value="WD40"/>
</dbReference>
<dbReference type="EMBL" id="JBHULH010000004">
    <property type="protein sequence ID" value="MFD2567629.1"/>
    <property type="molecule type" value="Genomic_DNA"/>
</dbReference>
<evidence type="ECO:0000313" key="2">
    <source>
        <dbReference type="Proteomes" id="UP001597508"/>
    </source>
</evidence>
<protein>
    <recommendedName>
        <fullName evidence="3">WD40-like Beta Propeller Repeat</fullName>
    </recommendedName>
</protein>
<keyword evidence="2" id="KW-1185">Reference proteome</keyword>
<dbReference type="Pfam" id="PF07676">
    <property type="entry name" value="PD40"/>
    <property type="match status" value="1"/>
</dbReference>
<dbReference type="SUPFAM" id="SSF82171">
    <property type="entry name" value="DPP6 N-terminal domain-like"/>
    <property type="match status" value="1"/>
</dbReference>
<organism evidence="1 2">
    <name type="scientific">Pseudotenacibaculum haliotis</name>
    <dbReference type="NCBI Taxonomy" id="1862138"/>
    <lineage>
        <taxon>Bacteria</taxon>
        <taxon>Pseudomonadati</taxon>
        <taxon>Bacteroidota</taxon>
        <taxon>Flavobacteriia</taxon>
        <taxon>Flavobacteriales</taxon>
        <taxon>Flavobacteriaceae</taxon>
        <taxon>Pseudotenacibaculum</taxon>
    </lineage>
</organism>
<name>A0ABW5LUL4_9FLAO</name>
<dbReference type="RefSeq" id="WP_379666339.1">
    <property type="nucleotide sequence ID" value="NZ_JBHULH010000004.1"/>
</dbReference>
<evidence type="ECO:0000313" key="1">
    <source>
        <dbReference type="EMBL" id="MFD2567629.1"/>
    </source>
</evidence>
<sequence length="290" mass="32878">MKNTVIILFLTSICFACTSKSPYLGQEPPGVNAQVFAPGLVSTLDWEIGGVFTPDFKEFYFLREVGEKEKDKIQVFMVFKQNDKGEWKESIISRRVGQAIISPDGKTMHLGRRYKERMENGEWSEIKKLGAPYDSIPIMRMTSSLNGTYAFDEIGMPNGDSVLRYSQLINGQRELPQPFPKEINTGKHNAHPFIAPDESYVLWDGQRDDGPRNAEIYVSFKQADGSWGEAIKLGKGVNTKASEFGARVTPDGKYLFFNRNVGKVKPTDKYENTDIFWVDAQVIEKLRPKQ</sequence>
<comment type="caution">
    <text evidence="1">The sequence shown here is derived from an EMBL/GenBank/DDBJ whole genome shotgun (WGS) entry which is preliminary data.</text>
</comment>
<dbReference type="Proteomes" id="UP001597508">
    <property type="component" value="Unassembled WGS sequence"/>
</dbReference>
<evidence type="ECO:0008006" key="3">
    <source>
        <dbReference type="Google" id="ProtNLM"/>
    </source>
</evidence>
<gene>
    <name evidence="1" type="ORF">ACFSRZ_09615</name>
</gene>
<reference evidence="2" key="1">
    <citation type="journal article" date="2019" name="Int. J. Syst. Evol. Microbiol.">
        <title>The Global Catalogue of Microorganisms (GCM) 10K type strain sequencing project: providing services to taxonomists for standard genome sequencing and annotation.</title>
        <authorList>
            <consortium name="The Broad Institute Genomics Platform"/>
            <consortium name="The Broad Institute Genome Sequencing Center for Infectious Disease"/>
            <person name="Wu L."/>
            <person name="Ma J."/>
        </authorList>
    </citation>
    <scope>NUCLEOTIDE SEQUENCE [LARGE SCALE GENOMIC DNA]</scope>
    <source>
        <strain evidence="2">KCTC 52127</strain>
    </source>
</reference>
<accession>A0ABW5LUL4</accession>